<feature type="non-terminal residue" evidence="1">
    <location>
        <position position="62"/>
    </location>
</feature>
<dbReference type="Proteomes" id="UP000663992">
    <property type="component" value="Unassembled WGS sequence"/>
</dbReference>
<evidence type="ECO:0000313" key="1">
    <source>
        <dbReference type="EMBL" id="MBN7822155.1"/>
    </source>
</evidence>
<comment type="caution">
    <text evidence="1">The sequence shown here is derived from an EMBL/GenBank/DDBJ whole genome shotgun (WGS) entry which is preliminary data.</text>
</comment>
<reference evidence="1 2" key="1">
    <citation type="submission" date="2021-03" db="EMBL/GenBank/DDBJ databases">
        <title>novel species isolated from a fishpond in China.</title>
        <authorList>
            <person name="Lu H."/>
            <person name="Cai Z."/>
        </authorList>
    </citation>
    <scope>NUCLEOTIDE SEQUENCE [LARGE SCALE GENOMIC DNA]</scope>
    <source>
        <strain evidence="1 2">Y57</strain>
    </source>
</reference>
<gene>
    <name evidence="1" type="ORF">J0A65_19985</name>
</gene>
<sequence length="62" mass="6933">MRFAASLQSNLLLSVLLSLLDMTRIYGPTPLARPLITDVRENHCSHISGLLMEDFCFLAPMV</sequence>
<evidence type="ECO:0008006" key="3">
    <source>
        <dbReference type="Google" id="ProtNLM"/>
    </source>
</evidence>
<dbReference type="RefSeq" id="WP_206596106.1">
    <property type="nucleotide sequence ID" value="NZ_JAFKCS010000032.1"/>
</dbReference>
<organism evidence="1 2">
    <name type="scientific">Bowmanella yangjiangensis</name>
    <dbReference type="NCBI Taxonomy" id="2811230"/>
    <lineage>
        <taxon>Bacteria</taxon>
        <taxon>Pseudomonadati</taxon>
        <taxon>Pseudomonadota</taxon>
        <taxon>Gammaproteobacteria</taxon>
        <taxon>Alteromonadales</taxon>
        <taxon>Alteromonadaceae</taxon>
        <taxon>Bowmanella</taxon>
    </lineage>
</organism>
<evidence type="ECO:0000313" key="2">
    <source>
        <dbReference type="Proteomes" id="UP000663992"/>
    </source>
</evidence>
<keyword evidence="2" id="KW-1185">Reference proteome</keyword>
<name>A0ABS3CYF4_9ALTE</name>
<protein>
    <recommendedName>
        <fullName evidence="3">Secreted protein</fullName>
    </recommendedName>
</protein>
<proteinExistence type="predicted"/>
<dbReference type="EMBL" id="JAFKCS010000032">
    <property type="protein sequence ID" value="MBN7822155.1"/>
    <property type="molecule type" value="Genomic_DNA"/>
</dbReference>
<accession>A0ABS3CYF4</accession>